<dbReference type="PANTHER" id="PTHR19325:SF570">
    <property type="entry name" value="COMPLEMENT COMPONENT 4 BINDING PROTEIN, MEMBRANE"/>
    <property type="match status" value="1"/>
</dbReference>
<organism evidence="8 9">
    <name type="scientific">Apteryx owenii</name>
    <name type="common">Little spotted kiwi</name>
    <dbReference type="NCBI Taxonomy" id="8824"/>
    <lineage>
        <taxon>Eukaryota</taxon>
        <taxon>Metazoa</taxon>
        <taxon>Chordata</taxon>
        <taxon>Craniata</taxon>
        <taxon>Vertebrata</taxon>
        <taxon>Euteleostomi</taxon>
        <taxon>Archelosauria</taxon>
        <taxon>Archosauria</taxon>
        <taxon>Dinosauria</taxon>
        <taxon>Saurischia</taxon>
        <taxon>Theropoda</taxon>
        <taxon>Coelurosauria</taxon>
        <taxon>Aves</taxon>
        <taxon>Palaeognathae</taxon>
        <taxon>Apterygiformes</taxon>
        <taxon>Apterygidae</taxon>
        <taxon>Apteryx</taxon>
    </lineage>
</organism>
<dbReference type="CDD" id="cd00033">
    <property type="entry name" value="CCP"/>
    <property type="match status" value="9"/>
</dbReference>
<dbReference type="FunFam" id="2.10.70.10:FF:000038">
    <property type="entry name" value="Complement component receptor type 1"/>
    <property type="match status" value="1"/>
</dbReference>
<reference evidence="8" key="2">
    <citation type="submission" date="2025-09" db="UniProtKB">
        <authorList>
            <consortium name="Ensembl"/>
        </authorList>
    </citation>
    <scope>IDENTIFICATION</scope>
</reference>
<feature type="domain" description="Sushi" evidence="7">
    <location>
        <begin position="520"/>
        <end position="583"/>
    </location>
</feature>
<keyword evidence="1 6" id="KW-0768">Sushi</keyword>
<evidence type="ECO:0000256" key="4">
    <source>
        <dbReference type="ARBA" id="ARBA00023157"/>
    </source>
</evidence>
<keyword evidence="2" id="KW-0732">Signal</keyword>
<feature type="domain" description="Sushi" evidence="7">
    <location>
        <begin position="72"/>
        <end position="135"/>
    </location>
</feature>
<evidence type="ECO:0000256" key="3">
    <source>
        <dbReference type="ARBA" id="ARBA00022737"/>
    </source>
</evidence>
<feature type="domain" description="Sushi" evidence="7">
    <location>
        <begin position="643"/>
        <end position="700"/>
    </location>
</feature>
<dbReference type="InterPro" id="IPR050350">
    <property type="entry name" value="Compl-Cell_Adhes-Reg"/>
</dbReference>
<evidence type="ECO:0000313" key="8">
    <source>
        <dbReference type="Ensembl" id="ENSAOWP00000014050.1"/>
    </source>
</evidence>
<protein>
    <recommendedName>
        <fullName evidence="7">Sushi domain-containing protein</fullName>
    </recommendedName>
</protein>
<dbReference type="Pfam" id="PF00084">
    <property type="entry name" value="Sushi"/>
    <property type="match status" value="10"/>
</dbReference>
<reference evidence="8" key="1">
    <citation type="submission" date="2025-08" db="UniProtKB">
        <authorList>
            <consortium name="Ensembl"/>
        </authorList>
    </citation>
    <scope>IDENTIFICATION</scope>
</reference>
<evidence type="ECO:0000256" key="5">
    <source>
        <dbReference type="ARBA" id="ARBA00023180"/>
    </source>
</evidence>
<feature type="disulfide bond" evidence="6">
    <location>
        <begin position="299"/>
        <end position="326"/>
    </location>
</feature>
<dbReference type="Gene3D" id="2.10.70.10">
    <property type="entry name" value="Complement Module, domain 1"/>
    <property type="match status" value="10"/>
</dbReference>
<evidence type="ECO:0000256" key="2">
    <source>
        <dbReference type="ARBA" id="ARBA00022729"/>
    </source>
</evidence>
<keyword evidence="9" id="KW-1185">Reference proteome</keyword>
<feature type="domain" description="Sushi" evidence="7">
    <location>
        <begin position="584"/>
        <end position="642"/>
    </location>
</feature>
<evidence type="ECO:0000256" key="6">
    <source>
        <dbReference type="PROSITE-ProRule" id="PRU00302"/>
    </source>
</evidence>
<dbReference type="FunFam" id="2.10.70.10:FF:000014">
    <property type="entry name" value="Membrane cofactor protein"/>
    <property type="match status" value="3"/>
</dbReference>
<dbReference type="SMART" id="SM00032">
    <property type="entry name" value="CCP"/>
    <property type="match status" value="10"/>
</dbReference>
<dbReference type="PANTHER" id="PTHR19325">
    <property type="entry name" value="COMPLEMENT COMPONENT-RELATED SUSHI DOMAIN-CONTAINING"/>
    <property type="match status" value="1"/>
</dbReference>
<accession>A0A8B9S857</accession>
<feature type="domain" description="Sushi" evidence="7">
    <location>
        <begin position="198"/>
        <end position="268"/>
    </location>
</feature>
<keyword evidence="4 6" id="KW-1015">Disulfide bond</keyword>
<proteinExistence type="predicted"/>
<dbReference type="PROSITE" id="PS50923">
    <property type="entry name" value="SUSHI"/>
    <property type="match status" value="10"/>
</dbReference>
<feature type="domain" description="Sushi" evidence="7">
    <location>
        <begin position="393"/>
        <end position="458"/>
    </location>
</feature>
<feature type="domain" description="Sushi" evidence="7">
    <location>
        <begin position="136"/>
        <end position="197"/>
    </location>
</feature>
<feature type="domain" description="Sushi" evidence="7">
    <location>
        <begin position="329"/>
        <end position="392"/>
    </location>
</feature>
<dbReference type="InterPro" id="IPR035976">
    <property type="entry name" value="Sushi/SCR/CCP_sf"/>
</dbReference>
<evidence type="ECO:0000259" key="7">
    <source>
        <dbReference type="PROSITE" id="PS50923"/>
    </source>
</evidence>
<feature type="disulfide bond" evidence="6">
    <location>
        <begin position="521"/>
        <end position="564"/>
    </location>
</feature>
<keyword evidence="5" id="KW-0325">Glycoprotein</keyword>
<dbReference type="Ensembl" id="ENSAOWT00000015943.1">
    <property type="protein sequence ID" value="ENSAOWP00000014050.1"/>
    <property type="gene ID" value="ENSAOWG00000009574.1"/>
</dbReference>
<dbReference type="SUPFAM" id="SSF57535">
    <property type="entry name" value="Complement control module/SCR domain"/>
    <property type="match status" value="10"/>
</dbReference>
<feature type="domain" description="Sushi" evidence="7">
    <location>
        <begin position="269"/>
        <end position="328"/>
    </location>
</feature>
<dbReference type="InterPro" id="IPR000436">
    <property type="entry name" value="Sushi_SCR_CCP_dom"/>
</dbReference>
<evidence type="ECO:0000256" key="1">
    <source>
        <dbReference type="ARBA" id="ARBA00022659"/>
    </source>
</evidence>
<feature type="domain" description="Sushi" evidence="7">
    <location>
        <begin position="460"/>
        <end position="519"/>
    </location>
</feature>
<feature type="disulfide bond" evidence="6">
    <location>
        <begin position="613"/>
        <end position="640"/>
    </location>
</feature>
<dbReference type="Proteomes" id="UP000694424">
    <property type="component" value="Unplaced"/>
</dbReference>
<sequence length="743" mass="82495">MSCVYPKYKFSALSPDIFTDILPGKKNVITSVRSSGREAGIKMSALQPGKQKYHATIFRLLLAAGLVVAVQSACQPPPRFSFAELKNDYRGIDEFPADSVVKYVCRPGYMRNSHVNNTLVCEGNKWSRSDKICIPKLCSYPGEPANGRLLLGEQFSFGSTANFTCEPGHRLVGNSQIQCVIKNGVVTWDKEIPICEPIPCLPPPDIANGVYSGTVGDDFSYGASVTYQCNTVKRGETPFSLIGDASIHCTTVDNLNGVWSKPAPECKVVRCEHPNIDNGKLLSRYRTQYTYRDTVMFDCNFRYTLNGSAISTCTENSLWDPPVPVCQRSSCDDPPDVYNAVKEKVAGNLFPVKTVVTYECKVGHEFSPGENMWHIECLPDFTWTEVSPSCKRVRCPNPDVKNGKHEHAWRYKENNYEYGDSVQIICNDGYAFKGHDNEVVLQCTRNGAWDPEIPECILEPRCPEPVIDHGGEVYKSRGDYSPGTQVRLTCDSGYVLRGQASIECQADKSWAPQLPLCDKVCGKPPEIISGQHSGLETEYFPYGSQVTYRCAEGLSLVGESSVYCTSDDGVNLMWSGPAPECKVVRCPKPAISNGRMTVQRHTFPYGVAVQFSCNEGYVLHGSNESRCLGDSAWHPPLPTCRPVQCHLPVGDDLVFYTQKSWYEVNETLAFSCKSDDHQLVTSTTTCSADGKWMPSPKCVSTIICPEILRCGVPLAELKTVLEVRKLYLEIQKLEKELNIRVNS</sequence>
<dbReference type="AlphaFoldDB" id="A0A8B9S857"/>
<keyword evidence="3" id="KW-0677">Repeat</keyword>
<evidence type="ECO:0000313" key="9">
    <source>
        <dbReference type="Proteomes" id="UP000694424"/>
    </source>
</evidence>
<name>A0A8B9S857_APTOW</name>
<feature type="disulfide bond" evidence="6">
    <location>
        <begin position="490"/>
        <end position="517"/>
    </location>
</feature>
<comment type="caution">
    <text evidence="6">Lacks conserved residue(s) required for the propagation of feature annotation.</text>
</comment>
<dbReference type="Gene3D" id="1.20.5.3730">
    <property type="match status" value="1"/>
</dbReference>